<evidence type="ECO:0000313" key="3">
    <source>
        <dbReference type="EMBL" id="KAJ7349697.1"/>
    </source>
</evidence>
<keyword evidence="4" id="KW-1185">Reference proteome</keyword>
<dbReference type="GO" id="GO:0016787">
    <property type="term" value="F:hydrolase activity"/>
    <property type="evidence" value="ECO:0007669"/>
    <property type="project" value="UniProtKB-KW"/>
</dbReference>
<name>A0AAD7A540_9AGAR</name>
<dbReference type="Gene3D" id="3.40.50.1820">
    <property type="entry name" value="alpha/beta hydrolase"/>
    <property type="match status" value="1"/>
</dbReference>
<gene>
    <name evidence="3" type="ORF">DFH08DRAFT_696686</name>
</gene>
<evidence type="ECO:0000256" key="1">
    <source>
        <dbReference type="ARBA" id="ARBA00022801"/>
    </source>
</evidence>
<dbReference type="Proteomes" id="UP001218218">
    <property type="component" value="Unassembled WGS sequence"/>
</dbReference>
<reference evidence="3" key="1">
    <citation type="submission" date="2023-03" db="EMBL/GenBank/DDBJ databases">
        <title>Massive genome expansion in bonnet fungi (Mycena s.s.) driven by repeated elements and novel gene families across ecological guilds.</title>
        <authorList>
            <consortium name="Lawrence Berkeley National Laboratory"/>
            <person name="Harder C.B."/>
            <person name="Miyauchi S."/>
            <person name="Viragh M."/>
            <person name="Kuo A."/>
            <person name="Thoen E."/>
            <person name="Andreopoulos B."/>
            <person name="Lu D."/>
            <person name="Skrede I."/>
            <person name="Drula E."/>
            <person name="Henrissat B."/>
            <person name="Morin E."/>
            <person name="Kohler A."/>
            <person name="Barry K."/>
            <person name="LaButti K."/>
            <person name="Morin E."/>
            <person name="Salamov A."/>
            <person name="Lipzen A."/>
            <person name="Mereny Z."/>
            <person name="Hegedus B."/>
            <person name="Baldrian P."/>
            <person name="Stursova M."/>
            <person name="Weitz H."/>
            <person name="Taylor A."/>
            <person name="Grigoriev I.V."/>
            <person name="Nagy L.G."/>
            <person name="Martin F."/>
            <person name="Kauserud H."/>
        </authorList>
    </citation>
    <scope>NUCLEOTIDE SEQUENCE</scope>
    <source>
        <strain evidence="3">CBHHK002</strain>
    </source>
</reference>
<dbReference type="EMBL" id="JARIHO010000015">
    <property type="protein sequence ID" value="KAJ7349697.1"/>
    <property type="molecule type" value="Genomic_DNA"/>
</dbReference>
<keyword evidence="1 3" id="KW-0378">Hydrolase</keyword>
<dbReference type="InterPro" id="IPR029058">
    <property type="entry name" value="AB_hydrolase_fold"/>
</dbReference>
<evidence type="ECO:0000313" key="4">
    <source>
        <dbReference type="Proteomes" id="UP001218218"/>
    </source>
</evidence>
<protein>
    <submittedName>
        <fullName evidence="3">Alpha/Beta hydrolase protein</fullName>
    </submittedName>
</protein>
<dbReference type="Pfam" id="PF07859">
    <property type="entry name" value="Abhydrolase_3"/>
    <property type="match status" value="1"/>
</dbReference>
<dbReference type="AlphaFoldDB" id="A0AAD7A540"/>
<dbReference type="PANTHER" id="PTHR48081">
    <property type="entry name" value="AB HYDROLASE SUPERFAMILY PROTEIN C4A8.06C"/>
    <property type="match status" value="1"/>
</dbReference>
<dbReference type="InterPro" id="IPR050300">
    <property type="entry name" value="GDXG_lipolytic_enzyme"/>
</dbReference>
<dbReference type="InterPro" id="IPR013094">
    <property type="entry name" value="AB_hydrolase_3"/>
</dbReference>
<accession>A0AAD7A540</accession>
<evidence type="ECO:0000259" key="2">
    <source>
        <dbReference type="Pfam" id="PF07859"/>
    </source>
</evidence>
<dbReference type="SUPFAM" id="SSF53474">
    <property type="entry name" value="alpha/beta-Hydrolases"/>
    <property type="match status" value="1"/>
</dbReference>
<feature type="domain" description="Alpha/beta hydrolase fold-3" evidence="2">
    <location>
        <begin position="93"/>
        <end position="287"/>
    </location>
</feature>
<proteinExistence type="predicted"/>
<organism evidence="3 4">
    <name type="scientific">Mycena albidolilacea</name>
    <dbReference type="NCBI Taxonomy" id="1033008"/>
    <lineage>
        <taxon>Eukaryota</taxon>
        <taxon>Fungi</taxon>
        <taxon>Dikarya</taxon>
        <taxon>Basidiomycota</taxon>
        <taxon>Agaricomycotina</taxon>
        <taxon>Agaricomycetes</taxon>
        <taxon>Agaricomycetidae</taxon>
        <taxon>Agaricales</taxon>
        <taxon>Marasmiineae</taxon>
        <taxon>Mycenaceae</taxon>
        <taxon>Mycena</taxon>
    </lineage>
</organism>
<dbReference type="PANTHER" id="PTHR48081:SF8">
    <property type="entry name" value="ALPHA_BETA HYDROLASE FOLD-3 DOMAIN-CONTAINING PROTEIN-RELATED"/>
    <property type="match status" value="1"/>
</dbReference>
<sequence length="361" mass="39754">MSSTDALGLPSSNSKTLVPKLPFLRRLKYTLIAFALQNFLVKPFAFFKGWKDYLLPPQIRADVVKTYASRPRLPIRVFFPLSSKPSSRLPALFVVHGGGFVIGSSTDNESWNRKFADTNNMIVVALNYAKAPGSPFPRPIHDVEALFVSAISDSSLPIDPARVAMAGWSAGGNLALAASQLESVRSRLRAIVPLYPVVDFTVDLATKLRLRQYKPALGGFRGRPTEMLASMASLFNWSYIPTGTDCLNPLLSPLFASRDTLPKHIFVIGCELDMLGHEAWRFASKLAGRPEPGMDDVVGRAEVAGKGEFILDDERFHFHGFDESRISDLARDAEMGEDMAIKKDKAIAMIGEWLLAGPLKD</sequence>
<comment type="caution">
    <text evidence="3">The sequence shown here is derived from an EMBL/GenBank/DDBJ whole genome shotgun (WGS) entry which is preliminary data.</text>
</comment>